<proteinExistence type="predicted"/>
<dbReference type="RefSeq" id="WP_253655203.1">
    <property type="nucleotide sequence ID" value="NZ_BAAAOE010000001.1"/>
</dbReference>
<comment type="caution">
    <text evidence="1">The sequence shown here is derived from an EMBL/GenBank/DDBJ whole genome shotgun (WGS) entry which is preliminary data.</text>
</comment>
<organism evidence="1 2">
    <name type="scientific">Williamsia serinedens</name>
    <dbReference type="NCBI Taxonomy" id="391736"/>
    <lineage>
        <taxon>Bacteria</taxon>
        <taxon>Bacillati</taxon>
        <taxon>Actinomycetota</taxon>
        <taxon>Actinomycetes</taxon>
        <taxon>Mycobacteriales</taxon>
        <taxon>Nocardiaceae</taxon>
        <taxon>Williamsia</taxon>
    </lineage>
</organism>
<keyword evidence="2" id="KW-1185">Reference proteome</keyword>
<protein>
    <submittedName>
        <fullName evidence="1">Uncharacterized protein</fullName>
    </submittedName>
</protein>
<reference evidence="1 2" key="1">
    <citation type="submission" date="2022-06" db="EMBL/GenBank/DDBJ databases">
        <title>Genomic Encyclopedia of Archaeal and Bacterial Type Strains, Phase II (KMG-II): from individual species to whole genera.</title>
        <authorList>
            <person name="Goeker M."/>
        </authorList>
    </citation>
    <scope>NUCLEOTIDE SEQUENCE [LARGE SCALE GENOMIC DNA]</scope>
    <source>
        <strain evidence="1 2">DSM 45037</strain>
    </source>
</reference>
<sequence>MGAIIRRDNPVQLLAISIDDRVLAVLPNAGLSDPALQNFAAAAGIRFEHEVNPGWSAMVDRYPPRLRRTPDFRRCVR</sequence>
<dbReference type="EMBL" id="JAMTCG010000005">
    <property type="protein sequence ID" value="MCP2161608.1"/>
    <property type="molecule type" value="Genomic_DNA"/>
</dbReference>
<dbReference type="Proteomes" id="UP001205740">
    <property type="component" value="Unassembled WGS sequence"/>
</dbReference>
<evidence type="ECO:0000313" key="2">
    <source>
        <dbReference type="Proteomes" id="UP001205740"/>
    </source>
</evidence>
<gene>
    <name evidence="1" type="ORF">LX12_002807</name>
</gene>
<name>A0ABT1H2Z1_9NOCA</name>
<accession>A0ABT1H2Z1</accession>
<evidence type="ECO:0000313" key="1">
    <source>
        <dbReference type="EMBL" id="MCP2161608.1"/>
    </source>
</evidence>